<dbReference type="RefSeq" id="WP_085884393.1">
    <property type="nucleotide sequence ID" value="NZ_FWFR01000002.1"/>
</dbReference>
<organism evidence="7 8">
    <name type="scientific">Oceanibacterium hippocampi</name>
    <dbReference type="NCBI Taxonomy" id="745714"/>
    <lineage>
        <taxon>Bacteria</taxon>
        <taxon>Pseudomonadati</taxon>
        <taxon>Pseudomonadota</taxon>
        <taxon>Alphaproteobacteria</taxon>
        <taxon>Sneathiellales</taxon>
        <taxon>Sneathiellaceae</taxon>
        <taxon>Oceanibacterium</taxon>
    </lineage>
</organism>
<dbReference type="SUPFAM" id="SSF46785">
    <property type="entry name" value="Winged helix' DNA-binding domain"/>
    <property type="match status" value="1"/>
</dbReference>
<dbReference type="InterPro" id="IPR004839">
    <property type="entry name" value="Aminotransferase_I/II_large"/>
</dbReference>
<proteinExistence type="inferred from homology"/>
<keyword evidence="4" id="KW-0238">DNA-binding</keyword>
<name>A0A1Y5TLF3_9PROT</name>
<keyword evidence="2" id="KW-0663">Pyridoxal phosphate</keyword>
<dbReference type="InterPro" id="IPR000524">
    <property type="entry name" value="Tscrpt_reg_HTH_GntR"/>
</dbReference>
<dbReference type="InterPro" id="IPR015424">
    <property type="entry name" value="PyrdxlP-dep_Trfase"/>
</dbReference>
<dbReference type="PANTHER" id="PTHR46577:SF1">
    <property type="entry name" value="HTH-TYPE TRANSCRIPTIONAL REGULATORY PROTEIN GABR"/>
    <property type="match status" value="1"/>
</dbReference>
<dbReference type="Gene3D" id="1.10.10.10">
    <property type="entry name" value="Winged helix-like DNA-binding domain superfamily/Winged helix DNA-binding domain"/>
    <property type="match status" value="1"/>
</dbReference>
<dbReference type="InterPro" id="IPR036390">
    <property type="entry name" value="WH_DNA-bd_sf"/>
</dbReference>
<evidence type="ECO:0000256" key="3">
    <source>
        <dbReference type="ARBA" id="ARBA00023015"/>
    </source>
</evidence>
<dbReference type="AlphaFoldDB" id="A0A1Y5TLF3"/>
<dbReference type="Proteomes" id="UP000193200">
    <property type="component" value="Unassembled WGS sequence"/>
</dbReference>
<dbReference type="InterPro" id="IPR015421">
    <property type="entry name" value="PyrdxlP-dep_Trfase_major"/>
</dbReference>
<dbReference type="InterPro" id="IPR036388">
    <property type="entry name" value="WH-like_DNA-bd_sf"/>
</dbReference>
<keyword evidence="3" id="KW-0805">Transcription regulation</keyword>
<dbReference type="Gene3D" id="3.40.640.10">
    <property type="entry name" value="Type I PLP-dependent aspartate aminotransferase-like (Major domain)"/>
    <property type="match status" value="1"/>
</dbReference>
<accession>A0A1Y5TLF3</accession>
<dbReference type="InterPro" id="IPR051446">
    <property type="entry name" value="HTH_trans_reg/aminotransferase"/>
</dbReference>
<dbReference type="EMBL" id="FWFR01000002">
    <property type="protein sequence ID" value="SLN66726.1"/>
    <property type="molecule type" value="Genomic_DNA"/>
</dbReference>
<sequence>MHRIAKDLPVSVAAAIGRDEPPMYQQLYRRIREGIVAGEMRAGQRLPSIRVLAAQMGIARNTVLLAYEQLLAEGCVESRQGSGHFVADVVPTDQAVRVSEDNPERTVSQRRVYRDFEFLHPQFRTAIPVRPFRANLPSLDPEHLKAWTRLHIKVLRDAGRTNTQARLMGETDAIGELRLRQAIADHISLSRGVRCSADQVIITAGAQHAMDILMRVLARPGDQAWIEDPCFLGSLAALQSAGVSLVPVPVDSEGLDVAEARRRAPDASLAIVCPSKQYPLGHVMSMQRRLAVIEWANQTGAWILEDDYDSEYRFVGKPIPSLQGLDGGNRVIYVGTFSKVLFPALRIGFIVPPPELVDPIVAVRAISGRHGSAIEQQVLARFITEGHLGRHIRRMRRLYRTRMEALLHHSKRELDGLLRVEAADSGLQTIGWLNEDVDDEVFYRAASNRGIELANLSRYCIESRRPPGVVMGFGAFSEEQIAHSVRETAALFGEDGKPLP</sequence>
<gene>
    <name evidence="7" type="primary">gabR_2</name>
    <name evidence="7" type="ORF">OCH7691_03087</name>
</gene>
<keyword evidence="8" id="KW-1185">Reference proteome</keyword>
<dbReference type="PROSITE" id="PS50949">
    <property type="entry name" value="HTH_GNTR"/>
    <property type="match status" value="1"/>
</dbReference>
<dbReference type="GO" id="GO:0003677">
    <property type="term" value="F:DNA binding"/>
    <property type="evidence" value="ECO:0007669"/>
    <property type="project" value="UniProtKB-KW"/>
</dbReference>
<evidence type="ECO:0000313" key="8">
    <source>
        <dbReference type="Proteomes" id="UP000193200"/>
    </source>
</evidence>
<feature type="domain" description="HTH gntR-type" evidence="6">
    <location>
        <begin position="21"/>
        <end position="89"/>
    </location>
</feature>
<dbReference type="OrthoDB" id="9808770at2"/>
<comment type="similarity">
    <text evidence="1">In the C-terminal section; belongs to the class-I pyridoxal-phosphate-dependent aminotransferase family.</text>
</comment>
<protein>
    <submittedName>
        <fullName evidence="7">HTH-type transcriptional regulatory protein GabR</fullName>
    </submittedName>
</protein>
<evidence type="ECO:0000313" key="7">
    <source>
        <dbReference type="EMBL" id="SLN66726.1"/>
    </source>
</evidence>
<evidence type="ECO:0000256" key="5">
    <source>
        <dbReference type="ARBA" id="ARBA00023163"/>
    </source>
</evidence>
<dbReference type="CDD" id="cd00609">
    <property type="entry name" value="AAT_like"/>
    <property type="match status" value="1"/>
</dbReference>
<dbReference type="SMART" id="SM00345">
    <property type="entry name" value="HTH_GNTR"/>
    <property type="match status" value="1"/>
</dbReference>
<evidence type="ECO:0000256" key="2">
    <source>
        <dbReference type="ARBA" id="ARBA00022898"/>
    </source>
</evidence>
<evidence type="ECO:0000256" key="1">
    <source>
        <dbReference type="ARBA" id="ARBA00005384"/>
    </source>
</evidence>
<evidence type="ECO:0000256" key="4">
    <source>
        <dbReference type="ARBA" id="ARBA00023125"/>
    </source>
</evidence>
<dbReference type="GO" id="GO:0003700">
    <property type="term" value="F:DNA-binding transcription factor activity"/>
    <property type="evidence" value="ECO:0007669"/>
    <property type="project" value="InterPro"/>
</dbReference>
<dbReference type="InParanoid" id="A0A1Y5TLF3"/>
<dbReference type="PANTHER" id="PTHR46577">
    <property type="entry name" value="HTH-TYPE TRANSCRIPTIONAL REGULATORY PROTEIN GABR"/>
    <property type="match status" value="1"/>
</dbReference>
<evidence type="ECO:0000259" key="6">
    <source>
        <dbReference type="PROSITE" id="PS50949"/>
    </source>
</evidence>
<keyword evidence="5" id="KW-0804">Transcription</keyword>
<dbReference type="GO" id="GO:0030170">
    <property type="term" value="F:pyridoxal phosphate binding"/>
    <property type="evidence" value="ECO:0007669"/>
    <property type="project" value="InterPro"/>
</dbReference>
<dbReference type="SUPFAM" id="SSF53383">
    <property type="entry name" value="PLP-dependent transferases"/>
    <property type="match status" value="1"/>
</dbReference>
<dbReference type="FunCoup" id="A0A1Y5TLF3">
    <property type="interactions" value="285"/>
</dbReference>
<dbReference type="Pfam" id="PF00155">
    <property type="entry name" value="Aminotran_1_2"/>
    <property type="match status" value="1"/>
</dbReference>
<reference evidence="7 8" key="1">
    <citation type="submission" date="2017-03" db="EMBL/GenBank/DDBJ databases">
        <authorList>
            <person name="Afonso C.L."/>
            <person name="Miller P.J."/>
            <person name="Scott M.A."/>
            <person name="Spackman E."/>
            <person name="Goraichik I."/>
            <person name="Dimitrov K.M."/>
            <person name="Suarez D.L."/>
            <person name="Swayne D.E."/>
        </authorList>
    </citation>
    <scope>NUCLEOTIDE SEQUENCE [LARGE SCALE GENOMIC DNA]</scope>
    <source>
        <strain evidence="7 8">CECT 7691</strain>
    </source>
</reference>
<dbReference type="Pfam" id="PF00392">
    <property type="entry name" value="GntR"/>
    <property type="match status" value="1"/>
</dbReference>
<dbReference type="CDD" id="cd07377">
    <property type="entry name" value="WHTH_GntR"/>
    <property type="match status" value="1"/>
</dbReference>